<feature type="region of interest" description="Disordered" evidence="2">
    <location>
        <begin position="252"/>
        <end position="303"/>
    </location>
</feature>
<evidence type="ECO:0000256" key="1">
    <source>
        <dbReference type="ARBA" id="ARBA00022737"/>
    </source>
</evidence>
<dbReference type="SMART" id="SM00295">
    <property type="entry name" value="B41"/>
    <property type="match status" value="1"/>
</dbReference>
<feature type="compositionally biased region" description="Basic and acidic residues" evidence="2">
    <location>
        <begin position="1048"/>
        <end position="1061"/>
    </location>
</feature>
<feature type="region of interest" description="Disordered" evidence="2">
    <location>
        <begin position="315"/>
        <end position="361"/>
    </location>
</feature>
<feature type="domain" description="PDZ" evidence="4">
    <location>
        <begin position="906"/>
        <end position="989"/>
    </location>
</feature>
<dbReference type="InterPro" id="IPR001478">
    <property type="entry name" value="PDZ"/>
</dbReference>
<dbReference type="PANTHER" id="PTHR46900">
    <property type="entry name" value="TYROSINE-PROTEIN PHOSPHATASE NON-RECEPTOR TYPE 13"/>
    <property type="match status" value="1"/>
</dbReference>
<dbReference type="PROSITE" id="PS50106">
    <property type="entry name" value="PDZ"/>
    <property type="match status" value="2"/>
</dbReference>
<evidence type="ECO:0000256" key="2">
    <source>
        <dbReference type="SAM" id="MobiDB-lite"/>
    </source>
</evidence>
<dbReference type="InterPro" id="IPR035963">
    <property type="entry name" value="FERM_2"/>
</dbReference>
<feature type="region of interest" description="Disordered" evidence="2">
    <location>
        <begin position="1260"/>
        <end position="1311"/>
    </location>
</feature>
<dbReference type="Gene3D" id="2.30.29.30">
    <property type="entry name" value="Pleckstrin-homology domain (PH domain)/Phosphotyrosine-binding domain (PTB)"/>
    <property type="match status" value="1"/>
</dbReference>
<dbReference type="InterPro" id="IPR019748">
    <property type="entry name" value="FERM_central"/>
</dbReference>
<dbReference type="Pfam" id="PF00595">
    <property type="entry name" value="PDZ"/>
    <property type="match status" value="2"/>
</dbReference>
<keyword evidence="1" id="KW-0677">Repeat</keyword>
<evidence type="ECO:0000313" key="7">
    <source>
        <dbReference type="WBParaSite" id="Gr19_v10_g16405.t1"/>
    </source>
</evidence>
<sequence length="1476" mass="163815">MLEGSTVPKVNLTELLEVRGDGLTPSELLSVLASSCEYLISAKSGGTHGKLFLVDQMFLTRNGRVEIQLSCDLSKKFVPPELQEQNEQFEEQPKLSEAQLVWCLGTSCLRVVRSGHSDVTLFSLLNLMTVGHVQSRPTLSKVWLMVRNQLGVDGLAKVPEVVSSLFKEVMGDLDDLLADSFDDDIRFSSSRSSKLSIIPGPGAPEHFAHETSDHRQNLLASEVTDRLRTEFSYLFDDEYTTINAVDIPSGFQRKGSITPTQPSQQQKSDEHSEDEGELTPRRPSPIPTSERGDLADAEGRSATNAEECFAKALGEGPLRDGSVQNGHTGRQEQSVQSIEVEPQPPKPTGRLYAKAAQTGKVPRTVAKKEPEIEVLPFGPEKRREGLFVDSLGGAAAAIAPPVAGFSPSTSQKVQQESDKDSQKTESEEPREQFQRRNSLEPSRCSKKTESFGRRRALPVTNYKSSSLLPTVPEFLSPGTQPLIRLRAQSMKKKKMVTLHRSDPAVDGRFGRLGVSHLSLRFRFGENLFLEEDQRLEKWAPPGWKGGPGLRRSFGAGGTLSRPWDHSAEGGGEQFTLLLRFRYYPKKREFVKTATTAHQLYLQLRQDILSGTLRFLPKERAMEMAALALCAEAHALPKGEEESFRLEDYLPMKFYEVEPGEAVQTQRRIAELHRRLATSFGYLEAEERFIARCQTESLYGAHFYRVHKIKPKRGHSLPSKPFLSDMRLIAVIPSGIGICREERTGTQRLLNSIHEWHTIRTLQFDRKRFLLGTIEENIAVDHVFYTDHHSKASYLVRFAASQHRFMLKMRQWQGTLNRMHLVQRQKDVGIEQRRRSDDVVSEQQIGAANDGFQTHVRNTSYPQMGIRQEFGAMSPPSEYSSDNNRLMFETEREYIEYFYGSEAQRVDVLMEKDPVHGLGLTLIDGDMNGIKTVFVKSLSPEGDGKRKGLLIGDCLLSVNGISLFNKSRHDAVDLVSSCGREVRLELLRFPSVSEVLAQGSPQNAFSSPEKETTDQTDSENVEKREEMPSSVGLRRRASNASVKAVRTQEGPKEKEGVNDLRKGSTATNESKVSSISGGTAHSTISSAQRRQRAVSDFGALYLPALKTDDILALGCTNAGRAIERPQRYRRHKTSAGFHESKNSADSDSDSGDSRSNIAKKVTDAARRGEYKPHLPPALSMYSFLGDEDDVDETNFMSKSASNVQPNADQRFHSPFGACFSIDSRNNSKDSAGGQSPFASAVERFVRVENVTDSISWNSAKLSAKDARRSKGNNNSNNLDWTNCLSDVERADSSSPSPSPSPRASSPSGRKHKKFTIRIARASSADSLPFKSVTLRVNDRIVAVDGVSVIGYAWEHVVDKMVCAGGGRAELELTVERTVVEEVSGTEEQTLLVTLDKTQSGAIGLSLAKRMGLEGVFVRNIASGSIAAREGTLRVGDRIWRVQGEHVVAGESPASVVKRLKDLSGQFSIEVLRRREER</sequence>
<name>A0A914HDQ0_GLORO</name>
<feature type="region of interest" description="Disordered" evidence="2">
    <location>
        <begin position="401"/>
        <end position="456"/>
    </location>
</feature>
<feature type="compositionally biased region" description="Polar residues" evidence="2">
    <location>
        <begin position="255"/>
        <end position="266"/>
    </location>
</feature>
<protein>
    <submittedName>
        <fullName evidence="7">PDZ domain-containing protein</fullName>
    </submittedName>
</protein>
<dbReference type="SUPFAM" id="SSF50156">
    <property type="entry name" value="PDZ domain-like"/>
    <property type="match status" value="3"/>
</dbReference>
<evidence type="ECO:0000259" key="3">
    <source>
        <dbReference type="PROSITE" id="PS50057"/>
    </source>
</evidence>
<keyword evidence="6" id="KW-1185">Reference proteome</keyword>
<dbReference type="InterPro" id="IPR011019">
    <property type="entry name" value="KIND_dom"/>
</dbReference>
<feature type="region of interest" description="Disordered" evidence="2">
    <location>
        <begin position="192"/>
        <end position="213"/>
    </location>
</feature>
<dbReference type="InterPro" id="IPR052074">
    <property type="entry name" value="NonRcpt_TyrProt_Phosphatase"/>
</dbReference>
<dbReference type="CDD" id="cd00136">
    <property type="entry name" value="PDZ_canonical"/>
    <property type="match status" value="2"/>
</dbReference>
<dbReference type="SUPFAM" id="SSF47031">
    <property type="entry name" value="Second domain of FERM"/>
    <property type="match status" value="1"/>
</dbReference>
<feature type="compositionally biased region" description="Basic and acidic residues" evidence="2">
    <location>
        <begin position="290"/>
        <end position="299"/>
    </location>
</feature>
<evidence type="ECO:0000259" key="5">
    <source>
        <dbReference type="PROSITE" id="PS51377"/>
    </source>
</evidence>
<dbReference type="SMART" id="SM00228">
    <property type="entry name" value="PDZ"/>
    <property type="match status" value="3"/>
</dbReference>
<dbReference type="InterPro" id="IPR019749">
    <property type="entry name" value="Band_41_domain"/>
</dbReference>
<dbReference type="Pfam" id="PF09380">
    <property type="entry name" value="FERM_C"/>
    <property type="match status" value="1"/>
</dbReference>
<dbReference type="PROSITE" id="PS50057">
    <property type="entry name" value="FERM_3"/>
    <property type="match status" value="1"/>
</dbReference>
<dbReference type="SUPFAM" id="SSF50729">
    <property type="entry name" value="PH domain-like"/>
    <property type="match status" value="1"/>
</dbReference>
<dbReference type="Gene3D" id="1.20.80.10">
    <property type="match status" value="1"/>
</dbReference>
<dbReference type="Gene3D" id="2.30.42.10">
    <property type="match status" value="2"/>
</dbReference>
<feature type="domain" description="FERM" evidence="3">
    <location>
        <begin position="479"/>
        <end position="809"/>
    </location>
</feature>
<dbReference type="InterPro" id="IPR000299">
    <property type="entry name" value="FERM_domain"/>
</dbReference>
<dbReference type="CDD" id="cd14473">
    <property type="entry name" value="FERM_B-lobe"/>
    <property type="match status" value="1"/>
</dbReference>
<dbReference type="WBParaSite" id="Gr19_v10_g16405.t1">
    <property type="protein sequence ID" value="Gr19_v10_g16405.t1"/>
    <property type="gene ID" value="Gr19_v10_g16405"/>
</dbReference>
<feature type="compositionally biased region" description="Basic and acidic residues" evidence="2">
    <location>
        <begin position="415"/>
        <end position="438"/>
    </location>
</feature>
<evidence type="ECO:0000313" key="6">
    <source>
        <dbReference type="Proteomes" id="UP000887572"/>
    </source>
</evidence>
<feature type="domain" description="KIND" evidence="5">
    <location>
        <begin position="10"/>
        <end position="195"/>
    </location>
</feature>
<dbReference type="InterPro" id="IPR011993">
    <property type="entry name" value="PH-like_dom_sf"/>
</dbReference>
<reference evidence="7" key="1">
    <citation type="submission" date="2022-11" db="UniProtKB">
        <authorList>
            <consortium name="WormBaseParasite"/>
        </authorList>
    </citation>
    <scope>IDENTIFICATION</scope>
</reference>
<feature type="region of interest" description="Disordered" evidence="2">
    <location>
        <begin position="1123"/>
        <end position="1155"/>
    </location>
</feature>
<feature type="compositionally biased region" description="Polar residues" evidence="2">
    <location>
        <begin position="1063"/>
        <end position="1084"/>
    </location>
</feature>
<evidence type="ECO:0000259" key="4">
    <source>
        <dbReference type="PROSITE" id="PS50106"/>
    </source>
</evidence>
<dbReference type="Pfam" id="PF00373">
    <property type="entry name" value="FERM_M"/>
    <property type="match status" value="1"/>
</dbReference>
<feature type="domain" description="PDZ" evidence="4">
    <location>
        <begin position="1390"/>
        <end position="1473"/>
    </location>
</feature>
<dbReference type="Proteomes" id="UP000887572">
    <property type="component" value="Unplaced"/>
</dbReference>
<dbReference type="SMART" id="SM01196">
    <property type="entry name" value="FERM_C"/>
    <property type="match status" value="1"/>
</dbReference>
<dbReference type="PROSITE" id="PS51377">
    <property type="entry name" value="KIND"/>
    <property type="match status" value="1"/>
</dbReference>
<accession>A0A914HDQ0</accession>
<dbReference type="InterPro" id="IPR014352">
    <property type="entry name" value="FERM/acyl-CoA-bd_prot_sf"/>
</dbReference>
<dbReference type="InterPro" id="IPR036034">
    <property type="entry name" value="PDZ_sf"/>
</dbReference>
<organism evidence="6 7">
    <name type="scientific">Globodera rostochiensis</name>
    <name type="common">Golden nematode worm</name>
    <name type="synonym">Heterodera rostochiensis</name>
    <dbReference type="NCBI Taxonomy" id="31243"/>
    <lineage>
        <taxon>Eukaryota</taxon>
        <taxon>Metazoa</taxon>
        <taxon>Ecdysozoa</taxon>
        <taxon>Nematoda</taxon>
        <taxon>Chromadorea</taxon>
        <taxon>Rhabditida</taxon>
        <taxon>Tylenchina</taxon>
        <taxon>Tylenchomorpha</taxon>
        <taxon>Tylenchoidea</taxon>
        <taxon>Heteroderidae</taxon>
        <taxon>Heteroderinae</taxon>
        <taxon>Globodera</taxon>
    </lineage>
</organism>
<feature type="region of interest" description="Disordered" evidence="2">
    <location>
        <begin position="998"/>
        <end position="1084"/>
    </location>
</feature>
<dbReference type="InterPro" id="IPR018980">
    <property type="entry name" value="FERM_PH-like_C"/>
</dbReference>
<dbReference type="PANTHER" id="PTHR46900:SF2">
    <property type="entry name" value="TYROSINE-PROTEIN PHOSPHATASE NON-RECEPTOR TYPE 13"/>
    <property type="match status" value="1"/>
</dbReference>
<proteinExistence type="predicted"/>
<feature type="compositionally biased region" description="Polar residues" evidence="2">
    <location>
        <begin position="322"/>
        <end position="337"/>
    </location>
</feature>
<feature type="compositionally biased region" description="Polar residues" evidence="2">
    <location>
        <begin position="1270"/>
        <end position="1283"/>
    </location>
</feature>